<accession>A0AAN5C652</accession>
<organism evidence="1 2">
    <name type="scientific">Pristionchus mayeri</name>
    <dbReference type="NCBI Taxonomy" id="1317129"/>
    <lineage>
        <taxon>Eukaryota</taxon>
        <taxon>Metazoa</taxon>
        <taxon>Ecdysozoa</taxon>
        <taxon>Nematoda</taxon>
        <taxon>Chromadorea</taxon>
        <taxon>Rhabditida</taxon>
        <taxon>Rhabditina</taxon>
        <taxon>Diplogasteromorpha</taxon>
        <taxon>Diplogasteroidea</taxon>
        <taxon>Neodiplogasteridae</taxon>
        <taxon>Pristionchus</taxon>
    </lineage>
</organism>
<gene>
    <name evidence="1" type="ORF">PMAYCL1PPCAC_09123</name>
</gene>
<evidence type="ECO:0000313" key="2">
    <source>
        <dbReference type="Proteomes" id="UP001328107"/>
    </source>
</evidence>
<name>A0AAN5C652_9BILA</name>
<reference evidence="2" key="1">
    <citation type="submission" date="2022-10" db="EMBL/GenBank/DDBJ databases">
        <title>Genome assembly of Pristionchus species.</title>
        <authorList>
            <person name="Yoshida K."/>
            <person name="Sommer R.J."/>
        </authorList>
    </citation>
    <scope>NUCLEOTIDE SEQUENCE [LARGE SCALE GENOMIC DNA]</scope>
    <source>
        <strain evidence="2">RS5460</strain>
    </source>
</reference>
<dbReference type="Proteomes" id="UP001328107">
    <property type="component" value="Unassembled WGS sequence"/>
</dbReference>
<sequence>MRPSIHEYLTPSENCSFWRQRISAGSSGSSSTSKALRTRYFSTSRPPYSLGRLFSGAMLMATSRKASSRKDTRTSMECAMHDLSARRQSEMWRCSTRSIVSYENSSSEGALWK</sequence>
<dbReference type="EMBL" id="BTRK01000002">
    <property type="protein sequence ID" value="GMR38928.1"/>
    <property type="molecule type" value="Genomic_DNA"/>
</dbReference>
<dbReference type="AlphaFoldDB" id="A0AAN5C652"/>
<keyword evidence="2" id="KW-1185">Reference proteome</keyword>
<comment type="caution">
    <text evidence="1">The sequence shown here is derived from an EMBL/GenBank/DDBJ whole genome shotgun (WGS) entry which is preliminary data.</text>
</comment>
<protein>
    <submittedName>
        <fullName evidence="1">Uncharacterized protein</fullName>
    </submittedName>
</protein>
<evidence type="ECO:0000313" key="1">
    <source>
        <dbReference type="EMBL" id="GMR38928.1"/>
    </source>
</evidence>
<proteinExistence type="predicted"/>